<feature type="compositionally biased region" description="Basic and acidic residues" evidence="1">
    <location>
        <begin position="34"/>
        <end position="63"/>
    </location>
</feature>
<evidence type="ECO:0000256" key="1">
    <source>
        <dbReference type="SAM" id="MobiDB-lite"/>
    </source>
</evidence>
<proteinExistence type="predicted"/>
<accession>A0A7I8J553</accession>
<organism evidence="2">
    <name type="scientific">Spirodela intermedia</name>
    <name type="common">Intermediate duckweed</name>
    <dbReference type="NCBI Taxonomy" id="51605"/>
    <lineage>
        <taxon>Eukaryota</taxon>
        <taxon>Viridiplantae</taxon>
        <taxon>Streptophyta</taxon>
        <taxon>Embryophyta</taxon>
        <taxon>Tracheophyta</taxon>
        <taxon>Spermatophyta</taxon>
        <taxon>Magnoliopsida</taxon>
        <taxon>Liliopsida</taxon>
        <taxon>Araceae</taxon>
        <taxon>Lemnoideae</taxon>
        <taxon>Spirodela</taxon>
    </lineage>
</organism>
<feature type="region of interest" description="Disordered" evidence="1">
    <location>
        <begin position="34"/>
        <end position="82"/>
    </location>
</feature>
<reference evidence="2" key="1">
    <citation type="submission" date="2019-12" db="EMBL/GenBank/DDBJ databases">
        <authorList>
            <person name="Scholz U."/>
            <person name="Mascher M."/>
            <person name="Fiebig A."/>
        </authorList>
    </citation>
    <scope>NUCLEOTIDE SEQUENCE</scope>
</reference>
<evidence type="ECO:0000313" key="4">
    <source>
        <dbReference type="Proteomes" id="UP000663760"/>
    </source>
</evidence>
<dbReference type="AlphaFoldDB" id="A0A7I8J553"/>
<keyword evidence="4" id="KW-1185">Reference proteome</keyword>
<sequence>MNHVLDVICDMSTRVTNMDTHLISSIKVVHERTRRLEFPNGHDKRPPAPYDPYDRHNDCDRHPIRVNAPYYEGSKDPKDYLD</sequence>
<evidence type="ECO:0000313" key="2">
    <source>
        <dbReference type="EMBL" id="CAA2625825.1"/>
    </source>
</evidence>
<dbReference type="EMBL" id="LR746272">
    <property type="protein sequence ID" value="CAA7401899.1"/>
    <property type="molecule type" value="Genomic_DNA"/>
</dbReference>
<dbReference type="EMBL" id="LR743596">
    <property type="protein sequence ID" value="CAA2625825.1"/>
    <property type="molecule type" value="Genomic_DNA"/>
</dbReference>
<feature type="compositionally biased region" description="Basic and acidic residues" evidence="1">
    <location>
        <begin position="73"/>
        <end position="82"/>
    </location>
</feature>
<name>A0A7I8J553_SPIIN</name>
<protein>
    <submittedName>
        <fullName evidence="2">Uncharacterized protein</fullName>
    </submittedName>
</protein>
<dbReference type="Proteomes" id="UP000663760">
    <property type="component" value="Chromosome 9"/>
</dbReference>
<gene>
    <name evidence="2" type="ORF">SI7747_09011559</name>
    <name evidence="3" type="ORF">SI8410_09012577</name>
</gene>
<evidence type="ECO:0000313" key="3">
    <source>
        <dbReference type="EMBL" id="CAA7401899.1"/>
    </source>
</evidence>